<organism evidence="1 2">
    <name type="scientific">Fluviicola chungangensis</name>
    <dbReference type="NCBI Taxonomy" id="2597671"/>
    <lineage>
        <taxon>Bacteria</taxon>
        <taxon>Pseudomonadati</taxon>
        <taxon>Bacteroidota</taxon>
        <taxon>Flavobacteriia</taxon>
        <taxon>Flavobacteriales</taxon>
        <taxon>Crocinitomicaceae</taxon>
        <taxon>Fluviicola</taxon>
    </lineage>
</organism>
<reference evidence="1 2" key="1">
    <citation type="submission" date="2019-07" db="EMBL/GenBank/DDBJ databases">
        <authorList>
            <person name="Huq M.A."/>
        </authorList>
    </citation>
    <scope>NUCLEOTIDE SEQUENCE [LARGE SCALE GENOMIC DNA]</scope>
    <source>
        <strain evidence="1 2">MAH-3</strain>
    </source>
</reference>
<dbReference type="RefSeq" id="WP_144331145.1">
    <property type="nucleotide sequence ID" value="NZ_VLPL01000001.1"/>
</dbReference>
<name>A0A556N6F8_9FLAO</name>
<evidence type="ECO:0000313" key="2">
    <source>
        <dbReference type="Proteomes" id="UP000316008"/>
    </source>
</evidence>
<gene>
    <name evidence="1" type="ORF">FO442_00335</name>
</gene>
<accession>A0A556N6F8</accession>
<dbReference type="Proteomes" id="UP000316008">
    <property type="component" value="Unassembled WGS sequence"/>
</dbReference>
<evidence type="ECO:0000313" key="1">
    <source>
        <dbReference type="EMBL" id="TSJ47609.1"/>
    </source>
</evidence>
<dbReference type="OrthoDB" id="7061679at2"/>
<dbReference type="EMBL" id="VLPL01000001">
    <property type="protein sequence ID" value="TSJ47609.1"/>
    <property type="molecule type" value="Genomic_DNA"/>
</dbReference>
<dbReference type="AlphaFoldDB" id="A0A556N6F8"/>
<protein>
    <submittedName>
        <fullName evidence="1">Uncharacterized protein</fullName>
    </submittedName>
</protein>
<sequence>MNRYQRNIDLLNSIRNYLPLKKDKSTRLFLSENDLDGYDDAELFRLFFVFCQDNLDKNGKKFGMPNALFCFERNNGLNAWACRHKDMYIISMYDMYFQTLKRRIIDENRLVETLDFEKKYGRLLSVITVRIEDLIFHSSTLFTYYHELAHLIQYKSKESEMKFESDDDSSFSLLNHIYEFDADLNGSQFVCFHLLDYIINSNIVDDKLVEQLLSIGLASILITRLILEDYKDDSKVEPIYFREKSHPHTVVRAVYILNHMVYTAKNNLQYSHLNDKNILQDCFSIVSDFFNDSKLKEFLEEFYYNPKPVEDYVNFLNSESENHQELVRFQHHLFDID</sequence>
<keyword evidence="2" id="KW-1185">Reference proteome</keyword>
<comment type="caution">
    <text evidence="1">The sequence shown here is derived from an EMBL/GenBank/DDBJ whole genome shotgun (WGS) entry which is preliminary data.</text>
</comment>
<proteinExistence type="predicted"/>